<organism evidence="4 5">
    <name type="scientific">Thiothrix lacustris</name>
    <dbReference type="NCBI Taxonomy" id="525917"/>
    <lineage>
        <taxon>Bacteria</taxon>
        <taxon>Pseudomonadati</taxon>
        <taxon>Pseudomonadota</taxon>
        <taxon>Gammaproteobacteria</taxon>
        <taxon>Thiotrichales</taxon>
        <taxon>Thiotrichaceae</taxon>
        <taxon>Thiothrix</taxon>
    </lineage>
</organism>
<evidence type="ECO:0000256" key="2">
    <source>
        <dbReference type="SAM" id="SignalP"/>
    </source>
</evidence>
<feature type="compositionally biased region" description="Basic and acidic residues" evidence="1">
    <location>
        <begin position="126"/>
        <end position="144"/>
    </location>
</feature>
<dbReference type="Proteomes" id="UP001236657">
    <property type="component" value="Chromosome"/>
</dbReference>
<keyword evidence="2" id="KW-0732">Signal</keyword>
<feature type="domain" description="Helix-hairpin-helix DNA-binding motif class 1" evidence="3">
    <location>
        <begin position="33"/>
        <end position="52"/>
    </location>
</feature>
<proteinExistence type="predicted"/>
<evidence type="ECO:0000313" key="4">
    <source>
        <dbReference type="EMBL" id="WML90429.1"/>
    </source>
</evidence>
<dbReference type="EMBL" id="CP133218">
    <property type="protein sequence ID" value="WML90429.1"/>
    <property type="molecule type" value="Genomic_DNA"/>
</dbReference>
<feature type="compositionally biased region" description="Basic and acidic residues" evidence="1">
    <location>
        <begin position="152"/>
        <end position="163"/>
    </location>
</feature>
<evidence type="ECO:0000313" key="5">
    <source>
        <dbReference type="Proteomes" id="UP001236657"/>
    </source>
</evidence>
<evidence type="ECO:0000259" key="3">
    <source>
        <dbReference type="SMART" id="SM00278"/>
    </source>
</evidence>
<feature type="chain" id="PRO_5046016352" evidence="2">
    <location>
        <begin position="23"/>
        <end position="163"/>
    </location>
</feature>
<protein>
    <submittedName>
        <fullName evidence="4">Helix-hairpin-helix domain-containing protein</fullName>
    </submittedName>
</protein>
<feature type="region of interest" description="Disordered" evidence="1">
    <location>
        <begin position="112"/>
        <end position="163"/>
    </location>
</feature>
<dbReference type="InterPro" id="IPR010994">
    <property type="entry name" value="RuvA_2-like"/>
</dbReference>
<dbReference type="PANTHER" id="PTHR21180:SF32">
    <property type="entry name" value="ENDONUCLEASE_EXONUCLEASE_PHOSPHATASE FAMILY DOMAIN-CONTAINING PROTEIN 1"/>
    <property type="match status" value="1"/>
</dbReference>
<dbReference type="InterPro" id="IPR051675">
    <property type="entry name" value="Endo/Exo/Phosphatase_dom_1"/>
</dbReference>
<dbReference type="SMART" id="SM00278">
    <property type="entry name" value="HhH1"/>
    <property type="match status" value="2"/>
</dbReference>
<feature type="signal peptide" evidence="2">
    <location>
        <begin position="1"/>
        <end position="22"/>
    </location>
</feature>
<name>A0ABY9MP42_9GAMM</name>
<dbReference type="RefSeq" id="WP_051542694.1">
    <property type="nucleotide sequence ID" value="NZ_CP133218.1"/>
</dbReference>
<gene>
    <name evidence="4" type="ORF">RCF98_15855</name>
</gene>
<sequence length="163" mass="17156">MKKIIAITSLLASLFVSPLVMAEAININTADVAALDSLEGIGAKKAEAIIAYRTQHGEFKALEELKEVPGIGDKMFDKIKENIALTDGTTQSAEPVAEKDVEKVVDVADKPADKATTDAAASATVEVKDEKAAVKEETADKKADAAVVTDKVSNKAEVKADKS</sequence>
<dbReference type="InterPro" id="IPR003583">
    <property type="entry name" value="Hlx-hairpin-Hlx_DNA-bd_motif"/>
</dbReference>
<dbReference type="PANTHER" id="PTHR21180">
    <property type="entry name" value="ENDONUCLEASE/EXONUCLEASE/PHOSPHATASE FAMILY DOMAIN-CONTAINING PROTEIN 1"/>
    <property type="match status" value="1"/>
</dbReference>
<keyword evidence="5" id="KW-1185">Reference proteome</keyword>
<accession>A0ABY9MP42</accession>
<dbReference type="InterPro" id="IPR004509">
    <property type="entry name" value="Competence_ComEA_HhH"/>
</dbReference>
<reference evidence="4 5" key="1">
    <citation type="submission" date="2023-08" db="EMBL/GenBank/DDBJ databases">
        <title>New molecular markers tilS and rpoB for phylogenetic and monitoring studies of the genus Thiothrix biodiversity.</title>
        <authorList>
            <person name="Ravin N.V."/>
            <person name="Smolyakov D."/>
            <person name="Markov N.D."/>
            <person name="Beletsky A.V."/>
            <person name="Mardanov A.V."/>
            <person name="Rudenko T.S."/>
            <person name="Grabovich M.Y."/>
        </authorList>
    </citation>
    <scope>NUCLEOTIDE SEQUENCE [LARGE SCALE GENOMIC DNA]</scope>
    <source>
        <strain evidence="4 5">MK1</strain>
    </source>
</reference>
<dbReference type="SUPFAM" id="SSF47781">
    <property type="entry name" value="RuvA domain 2-like"/>
    <property type="match status" value="1"/>
</dbReference>
<dbReference type="Gene3D" id="1.10.150.280">
    <property type="entry name" value="AF1531-like domain"/>
    <property type="match status" value="1"/>
</dbReference>
<dbReference type="NCBIfam" id="TIGR00426">
    <property type="entry name" value="competence protein ComEA helix-hairpin-helix repeat region"/>
    <property type="match status" value="1"/>
</dbReference>
<feature type="domain" description="Helix-hairpin-helix DNA-binding motif class 1" evidence="3">
    <location>
        <begin position="63"/>
        <end position="82"/>
    </location>
</feature>
<dbReference type="Pfam" id="PF12836">
    <property type="entry name" value="HHH_3"/>
    <property type="match status" value="1"/>
</dbReference>
<evidence type="ECO:0000256" key="1">
    <source>
        <dbReference type="SAM" id="MobiDB-lite"/>
    </source>
</evidence>